<dbReference type="AlphaFoldDB" id="A0A830B4V5"/>
<proteinExistence type="predicted"/>
<keyword evidence="1" id="KW-1133">Transmembrane helix</keyword>
<evidence type="ECO:0000256" key="1">
    <source>
        <dbReference type="SAM" id="Phobius"/>
    </source>
</evidence>
<organism evidence="2 3">
    <name type="scientific">Phtheirospermum japonicum</name>
    <dbReference type="NCBI Taxonomy" id="374723"/>
    <lineage>
        <taxon>Eukaryota</taxon>
        <taxon>Viridiplantae</taxon>
        <taxon>Streptophyta</taxon>
        <taxon>Embryophyta</taxon>
        <taxon>Tracheophyta</taxon>
        <taxon>Spermatophyta</taxon>
        <taxon>Magnoliopsida</taxon>
        <taxon>eudicotyledons</taxon>
        <taxon>Gunneridae</taxon>
        <taxon>Pentapetalae</taxon>
        <taxon>asterids</taxon>
        <taxon>lamiids</taxon>
        <taxon>Lamiales</taxon>
        <taxon>Orobanchaceae</taxon>
        <taxon>Orobanchaceae incertae sedis</taxon>
        <taxon>Phtheirospermum</taxon>
    </lineage>
</organism>
<keyword evidence="1" id="KW-0812">Transmembrane</keyword>
<keyword evidence="1" id="KW-0472">Membrane</keyword>
<comment type="caution">
    <text evidence="2">The sequence shown here is derived from an EMBL/GenBank/DDBJ whole genome shotgun (WGS) entry which is preliminary data.</text>
</comment>
<dbReference type="EMBL" id="BMAC01000005">
    <property type="protein sequence ID" value="GFP79235.1"/>
    <property type="molecule type" value="Genomic_DNA"/>
</dbReference>
<name>A0A830B4V5_9LAMI</name>
<keyword evidence="3" id="KW-1185">Reference proteome</keyword>
<reference evidence="2" key="1">
    <citation type="submission" date="2020-07" db="EMBL/GenBank/DDBJ databases">
        <title>Ethylene signaling mediates host invasion by parasitic plants.</title>
        <authorList>
            <person name="Yoshida S."/>
        </authorList>
    </citation>
    <scope>NUCLEOTIDE SEQUENCE</scope>
    <source>
        <strain evidence="2">Okayama</strain>
    </source>
</reference>
<evidence type="ECO:0000313" key="2">
    <source>
        <dbReference type="EMBL" id="GFP79235.1"/>
    </source>
</evidence>
<dbReference type="Proteomes" id="UP000653305">
    <property type="component" value="Unassembled WGS sequence"/>
</dbReference>
<accession>A0A830B4V5</accession>
<feature type="transmembrane region" description="Helical" evidence="1">
    <location>
        <begin position="30"/>
        <end position="51"/>
    </location>
</feature>
<sequence>MILCMDNSSISFSFVTKHFLCASVKKKKSMLFRGGILFYQSSHMYLTYLYLKYLHSLIQFLKLYFD</sequence>
<evidence type="ECO:0000313" key="3">
    <source>
        <dbReference type="Proteomes" id="UP000653305"/>
    </source>
</evidence>
<protein>
    <submittedName>
        <fullName evidence="2">Protein ycf2</fullName>
    </submittedName>
</protein>
<gene>
    <name evidence="2" type="ORF">PHJA_000067000</name>
</gene>